<dbReference type="PANTHER" id="PTHR44943">
    <property type="entry name" value="CELLULOSE SYNTHASE OPERON PROTEIN C"/>
    <property type="match status" value="1"/>
</dbReference>
<dbReference type="Pfam" id="PF12895">
    <property type="entry name" value="ANAPC3"/>
    <property type="match status" value="1"/>
</dbReference>
<organism evidence="5 6">
    <name type="scientific">candidate division WOR_3 bacterium SM23_60</name>
    <dbReference type="NCBI Taxonomy" id="1703780"/>
    <lineage>
        <taxon>Bacteria</taxon>
        <taxon>Bacteria division WOR-3</taxon>
    </lineage>
</organism>
<dbReference type="InterPro" id="IPR011990">
    <property type="entry name" value="TPR-like_helical_dom_sf"/>
</dbReference>
<comment type="caution">
    <text evidence="5">The sequence shown here is derived from an EMBL/GenBank/DDBJ whole genome shotgun (WGS) entry which is preliminary data.</text>
</comment>
<reference evidence="5 6" key="1">
    <citation type="journal article" date="2015" name="Microbiome">
        <title>Genomic resolution of linkages in carbon, nitrogen, and sulfur cycling among widespread estuary sediment bacteria.</title>
        <authorList>
            <person name="Baker B.J."/>
            <person name="Lazar C.S."/>
            <person name="Teske A.P."/>
            <person name="Dick G.J."/>
        </authorList>
    </citation>
    <scope>NUCLEOTIDE SEQUENCE [LARGE SCALE GENOMIC DNA]</scope>
    <source>
        <strain evidence="5">SM23_60</strain>
    </source>
</reference>
<feature type="chain" id="PRO_5006646749" description="Tetratricopeptide repeat protein" evidence="4">
    <location>
        <begin position="21"/>
        <end position="405"/>
    </location>
</feature>
<evidence type="ECO:0000256" key="1">
    <source>
        <dbReference type="ARBA" id="ARBA00022737"/>
    </source>
</evidence>
<feature type="repeat" description="TPR" evidence="3">
    <location>
        <begin position="271"/>
        <end position="304"/>
    </location>
</feature>
<feature type="repeat" description="TPR" evidence="3">
    <location>
        <begin position="137"/>
        <end position="170"/>
    </location>
</feature>
<dbReference type="InterPro" id="IPR051685">
    <property type="entry name" value="Ycf3/AcsC/BcsC/TPR_MFPF"/>
</dbReference>
<evidence type="ECO:0000256" key="2">
    <source>
        <dbReference type="ARBA" id="ARBA00022803"/>
    </source>
</evidence>
<dbReference type="AlphaFoldDB" id="A0A0S8G8Q4"/>
<evidence type="ECO:0000256" key="3">
    <source>
        <dbReference type="PROSITE-ProRule" id="PRU00339"/>
    </source>
</evidence>
<feature type="signal peptide" evidence="4">
    <location>
        <begin position="1"/>
        <end position="20"/>
    </location>
</feature>
<gene>
    <name evidence="5" type="ORF">AMJ87_10725</name>
</gene>
<dbReference type="Proteomes" id="UP000051096">
    <property type="component" value="Unassembled WGS sequence"/>
</dbReference>
<keyword evidence="2 3" id="KW-0802">TPR repeat</keyword>
<dbReference type="PROSITE" id="PS50005">
    <property type="entry name" value="TPR"/>
    <property type="match status" value="3"/>
</dbReference>
<name>A0A0S8G8Q4_UNCW3</name>
<sequence length="405" mass="46733">MLKSRITFILMLCFLSLSFASRYLNTARIAYYNERDYARAKTACLEGIAAGHENYELYAILGGSNIGLHDWHDAAHALISAFALDSIKTLDWMDERGGEDYYSQAFYFSAQDSYYHGAYEEVLRMTAYGYLLDPTDTRFYILKGAALHKLGSHDNAQEQFTKALSIDPENPDVCFLVAKAFFESNMFDSSAVHFESAYGYYTTEYNRTVQILFHNCDEVKVESVQNIISLWEAQDMAGLDEFIKRSLKRDAGLDVHIKNIEDLYKTTGDLARSYYYCGMSYYHLKNDTHALQNLLEALKHRPREPDALYFSGEILVQRGAFEDAMHYFETLTQSKPSDCAAWFYLGVCCTQTKEYERAIDIYENKVLTLDPYNSDAMTNLVFLYSELGDREKSMHYLERIEELQE</sequence>
<dbReference type="Pfam" id="PF13181">
    <property type="entry name" value="TPR_8"/>
    <property type="match status" value="2"/>
</dbReference>
<keyword evidence="4" id="KW-0732">Signal</keyword>
<evidence type="ECO:0008006" key="7">
    <source>
        <dbReference type="Google" id="ProtNLM"/>
    </source>
</evidence>
<evidence type="ECO:0000313" key="6">
    <source>
        <dbReference type="Proteomes" id="UP000051096"/>
    </source>
</evidence>
<dbReference type="InterPro" id="IPR019734">
    <property type="entry name" value="TPR_rpt"/>
</dbReference>
<dbReference type="Gene3D" id="1.25.40.10">
    <property type="entry name" value="Tetratricopeptide repeat domain"/>
    <property type="match status" value="2"/>
</dbReference>
<evidence type="ECO:0000313" key="5">
    <source>
        <dbReference type="EMBL" id="KPK69286.1"/>
    </source>
</evidence>
<dbReference type="SUPFAM" id="SSF48452">
    <property type="entry name" value="TPR-like"/>
    <property type="match status" value="1"/>
</dbReference>
<evidence type="ECO:0000256" key="4">
    <source>
        <dbReference type="SAM" id="SignalP"/>
    </source>
</evidence>
<dbReference type="SMART" id="SM00028">
    <property type="entry name" value="TPR"/>
    <property type="match status" value="6"/>
</dbReference>
<accession>A0A0S8G8Q4</accession>
<feature type="repeat" description="TPR" evidence="3">
    <location>
        <begin position="305"/>
        <end position="338"/>
    </location>
</feature>
<dbReference type="EMBL" id="LJUO01000132">
    <property type="protein sequence ID" value="KPK69286.1"/>
    <property type="molecule type" value="Genomic_DNA"/>
</dbReference>
<dbReference type="PANTHER" id="PTHR44943:SF8">
    <property type="entry name" value="TPR REPEAT-CONTAINING PROTEIN MJ0263"/>
    <property type="match status" value="1"/>
</dbReference>
<keyword evidence="1" id="KW-0677">Repeat</keyword>
<proteinExistence type="predicted"/>
<protein>
    <recommendedName>
        <fullName evidence="7">Tetratricopeptide repeat protein</fullName>
    </recommendedName>
</protein>